<sequence length="244" mass="26604">MPFARRPRIGLCTALERARWTVWDREAFLLSRAYVDALQGAGAIAMMLPPDEWVAEHPDDVLEGLDGLMLAGGADIDPSSYGGPRHPKVTNTRVDRDRAEIALFGRALERDLPILGICRGMQLMNVARGGTLIQHLPEDVGHTDHRRALGSFDNADHDVRLEPGSLAARACGETLHATKSHHHQAVDALGEGIVPTGWSVLDDLVEAIELPEAAWALGVQWHPEVDPRSRVVRAFVHEAALVAA</sequence>
<protein>
    <submittedName>
        <fullName evidence="1">Putative glutamine amidotransferase</fullName>
    </submittedName>
</protein>
<dbReference type="Gene3D" id="3.40.50.880">
    <property type="match status" value="1"/>
</dbReference>
<dbReference type="GO" id="GO:0006598">
    <property type="term" value="P:polyamine catabolic process"/>
    <property type="evidence" value="ECO:0007669"/>
    <property type="project" value="TreeGrafter"/>
</dbReference>
<dbReference type="EMBL" id="RBIL01000003">
    <property type="protein sequence ID" value="RKQ85008.1"/>
    <property type="molecule type" value="Genomic_DNA"/>
</dbReference>
<dbReference type="RefSeq" id="WP_121258591.1">
    <property type="nucleotide sequence ID" value="NZ_RBIL01000003.1"/>
</dbReference>
<dbReference type="OrthoDB" id="9813383at2"/>
<keyword evidence="1" id="KW-0315">Glutamine amidotransferase</keyword>
<dbReference type="PROSITE" id="PS51273">
    <property type="entry name" value="GATASE_TYPE_1"/>
    <property type="match status" value="1"/>
</dbReference>
<dbReference type="Proteomes" id="UP000278962">
    <property type="component" value="Unassembled WGS sequence"/>
</dbReference>
<dbReference type="GO" id="GO:0033969">
    <property type="term" value="F:gamma-glutamyl-gamma-aminobutyrate hydrolase activity"/>
    <property type="evidence" value="ECO:0007669"/>
    <property type="project" value="TreeGrafter"/>
</dbReference>
<dbReference type="InterPro" id="IPR029062">
    <property type="entry name" value="Class_I_gatase-like"/>
</dbReference>
<dbReference type="GO" id="GO:0005829">
    <property type="term" value="C:cytosol"/>
    <property type="evidence" value="ECO:0007669"/>
    <property type="project" value="TreeGrafter"/>
</dbReference>
<dbReference type="CDD" id="cd01745">
    <property type="entry name" value="GATase1_2"/>
    <property type="match status" value="1"/>
</dbReference>
<dbReference type="InterPro" id="IPR044668">
    <property type="entry name" value="PuuD-like"/>
</dbReference>
<keyword evidence="2" id="KW-1185">Reference proteome</keyword>
<dbReference type="SUPFAM" id="SSF52317">
    <property type="entry name" value="Class I glutamine amidotransferase-like"/>
    <property type="match status" value="1"/>
</dbReference>
<keyword evidence="1" id="KW-0808">Transferase</keyword>
<organism evidence="1 2">
    <name type="scientific">Solirubrobacter pauli</name>
    <dbReference type="NCBI Taxonomy" id="166793"/>
    <lineage>
        <taxon>Bacteria</taxon>
        <taxon>Bacillati</taxon>
        <taxon>Actinomycetota</taxon>
        <taxon>Thermoleophilia</taxon>
        <taxon>Solirubrobacterales</taxon>
        <taxon>Solirubrobacteraceae</taxon>
        <taxon>Solirubrobacter</taxon>
    </lineage>
</organism>
<dbReference type="AlphaFoldDB" id="A0A660KVC1"/>
<comment type="caution">
    <text evidence="1">The sequence shown here is derived from an EMBL/GenBank/DDBJ whole genome shotgun (WGS) entry which is preliminary data.</text>
</comment>
<reference evidence="1 2" key="1">
    <citation type="submission" date="2018-10" db="EMBL/GenBank/DDBJ databases">
        <title>Genomic Encyclopedia of Archaeal and Bacterial Type Strains, Phase II (KMG-II): from individual species to whole genera.</title>
        <authorList>
            <person name="Goeker M."/>
        </authorList>
    </citation>
    <scope>NUCLEOTIDE SEQUENCE [LARGE SCALE GENOMIC DNA]</scope>
    <source>
        <strain evidence="1 2">DSM 14954</strain>
    </source>
</reference>
<gene>
    <name evidence="1" type="ORF">C8N24_6642</name>
</gene>
<name>A0A660KVC1_9ACTN</name>
<evidence type="ECO:0000313" key="2">
    <source>
        <dbReference type="Proteomes" id="UP000278962"/>
    </source>
</evidence>
<accession>A0A660KVC1</accession>
<dbReference type="GO" id="GO:0016740">
    <property type="term" value="F:transferase activity"/>
    <property type="evidence" value="ECO:0007669"/>
    <property type="project" value="UniProtKB-KW"/>
</dbReference>
<proteinExistence type="predicted"/>
<dbReference type="InterPro" id="IPR011697">
    <property type="entry name" value="Peptidase_C26"/>
</dbReference>
<evidence type="ECO:0000313" key="1">
    <source>
        <dbReference type="EMBL" id="RKQ85008.1"/>
    </source>
</evidence>
<dbReference type="PANTHER" id="PTHR43235:SF1">
    <property type="entry name" value="GLUTAMINE AMIDOTRANSFERASE PB2B2.05-RELATED"/>
    <property type="match status" value="1"/>
</dbReference>
<dbReference type="PANTHER" id="PTHR43235">
    <property type="entry name" value="GLUTAMINE AMIDOTRANSFERASE PB2B2.05-RELATED"/>
    <property type="match status" value="1"/>
</dbReference>
<dbReference type="Pfam" id="PF07722">
    <property type="entry name" value="Peptidase_C26"/>
    <property type="match status" value="1"/>
</dbReference>